<keyword evidence="4" id="KW-0238">DNA-binding</keyword>
<dbReference type="NCBIfam" id="TIGR02937">
    <property type="entry name" value="sigma70-ECF"/>
    <property type="match status" value="1"/>
</dbReference>
<name>A0A6P2BRS0_9ACTN</name>
<dbReference type="EMBL" id="RPFW01000007">
    <property type="protein sequence ID" value="TVZ01367.1"/>
    <property type="molecule type" value="Genomic_DNA"/>
</dbReference>
<dbReference type="GO" id="GO:0016987">
    <property type="term" value="F:sigma factor activity"/>
    <property type="evidence" value="ECO:0007669"/>
    <property type="project" value="UniProtKB-KW"/>
</dbReference>
<comment type="caution">
    <text evidence="8">The sequence shown here is derived from an EMBL/GenBank/DDBJ whole genome shotgun (WGS) entry which is preliminary data.</text>
</comment>
<accession>A0A6P2BRS0</accession>
<dbReference type="Gene3D" id="1.10.1740.10">
    <property type="match status" value="1"/>
</dbReference>
<evidence type="ECO:0000256" key="5">
    <source>
        <dbReference type="ARBA" id="ARBA00023163"/>
    </source>
</evidence>
<dbReference type="InterPro" id="IPR014284">
    <property type="entry name" value="RNA_pol_sigma-70_dom"/>
</dbReference>
<dbReference type="Proteomes" id="UP000460272">
    <property type="component" value="Unassembled WGS sequence"/>
</dbReference>
<evidence type="ECO:0000313" key="8">
    <source>
        <dbReference type="EMBL" id="TVZ01367.1"/>
    </source>
</evidence>
<dbReference type="GO" id="GO:0003677">
    <property type="term" value="F:DNA binding"/>
    <property type="evidence" value="ECO:0007669"/>
    <property type="project" value="UniProtKB-KW"/>
</dbReference>
<dbReference type="InterPro" id="IPR039425">
    <property type="entry name" value="RNA_pol_sigma-70-like"/>
</dbReference>
<sequence>MFPDSRSNLCLAASSLNVDTVDTDSRTAGRQHEPPGEDATRAVTDLYQAHAVAMIRIALLMLGDRGAAEDVVQDAFLGLYNRWQRLNEPVKAEAYIRSAVLNGCRDALKRQSRRSRRDRAAALDWAELPSAEAAALISEDRRRVLAGLRRLPGRQREALVCRFYLELSEGETARVMGVSLGTVKSTTSRAVAALGRMLREGQC</sequence>
<feature type="domain" description="RNA polymerase sigma-70 region 2" evidence="6">
    <location>
        <begin position="46"/>
        <end position="114"/>
    </location>
</feature>
<evidence type="ECO:0000256" key="4">
    <source>
        <dbReference type="ARBA" id="ARBA00023125"/>
    </source>
</evidence>
<dbReference type="InterPro" id="IPR013324">
    <property type="entry name" value="RNA_pol_sigma_r3/r4-like"/>
</dbReference>
<dbReference type="InterPro" id="IPR007627">
    <property type="entry name" value="RNA_pol_sigma70_r2"/>
</dbReference>
<gene>
    <name evidence="8" type="ORF">EAS64_34440</name>
</gene>
<dbReference type="PANTHER" id="PTHR43133">
    <property type="entry name" value="RNA POLYMERASE ECF-TYPE SIGMA FACTO"/>
    <property type="match status" value="1"/>
</dbReference>
<evidence type="ECO:0000256" key="1">
    <source>
        <dbReference type="ARBA" id="ARBA00010641"/>
    </source>
</evidence>
<dbReference type="OrthoDB" id="2046835at2"/>
<feature type="domain" description="RNA polymerase sigma factor 70 region 4 type 2" evidence="7">
    <location>
        <begin position="142"/>
        <end position="194"/>
    </location>
</feature>
<dbReference type="Pfam" id="PF04542">
    <property type="entry name" value="Sigma70_r2"/>
    <property type="match status" value="1"/>
</dbReference>
<dbReference type="PANTHER" id="PTHR43133:SF50">
    <property type="entry name" value="ECF RNA POLYMERASE SIGMA FACTOR SIGM"/>
    <property type="match status" value="1"/>
</dbReference>
<dbReference type="Pfam" id="PF08281">
    <property type="entry name" value="Sigma70_r4_2"/>
    <property type="match status" value="1"/>
</dbReference>
<keyword evidence="2" id="KW-0805">Transcription regulation</keyword>
<dbReference type="GO" id="GO:0006352">
    <property type="term" value="P:DNA-templated transcription initiation"/>
    <property type="evidence" value="ECO:0007669"/>
    <property type="project" value="InterPro"/>
</dbReference>
<dbReference type="Gene3D" id="1.10.10.10">
    <property type="entry name" value="Winged helix-like DNA-binding domain superfamily/Winged helix DNA-binding domain"/>
    <property type="match status" value="1"/>
</dbReference>
<evidence type="ECO:0000256" key="2">
    <source>
        <dbReference type="ARBA" id="ARBA00023015"/>
    </source>
</evidence>
<proteinExistence type="inferred from homology"/>
<dbReference type="AlphaFoldDB" id="A0A6P2BRS0"/>
<dbReference type="SUPFAM" id="SSF88946">
    <property type="entry name" value="Sigma2 domain of RNA polymerase sigma factors"/>
    <property type="match status" value="1"/>
</dbReference>
<evidence type="ECO:0000313" key="9">
    <source>
        <dbReference type="Proteomes" id="UP000460272"/>
    </source>
</evidence>
<protein>
    <submittedName>
        <fullName evidence="8">SigE family RNA polymerase sigma factor</fullName>
    </submittedName>
</protein>
<dbReference type="CDD" id="cd06171">
    <property type="entry name" value="Sigma70_r4"/>
    <property type="match status" value="1"/>
</dbReference>
<evidence type="ECO:0000259" key="6">
    <source>
        <dbReference type="Pfam" id="PF04542"/>
    </source>
</evidence>
<dbReference type="InterPro" id="IPR013249">
    <property type="entry name" value="RNA_pol_sigma70_r4_t2"/>
</dbReference>
<organism evidence="8 9">
    <name type="scientific">Trebonia kvetii</name>
    <dbReference type="NCBI Taxonomy" id="2480626"/>
    <lineage>
        <taxon>Bacteria</taxon>
        <taxon>Bacillati</taxon>
        <taxon>Actinomycetota</taxon>
        <taxon>Actinomycetes</taxon>
        <taxon>Streptosporangiales</taxon>
        <taxon>Treboniaceae</taxon>
        <taxon>Trebonia</taxon>
    </lineage>
</organism>
<dbReference type="InterPro" id="IPR013325">
    <property type="entry name" value="RNA_pol_sigma_r2"/>
</dbReference>
<keyword evidence="9" id="KW-1185">Reference proteome</keyword>
<dbReference type="SUPFAM" id="SSF88659">
    <property type="entry name" value="Sigma3 and sigma4 domains of RNA polymerase sigma factors"/>
    <property type="match status" value="1"/>
</dbReference>
<comment type="similarity">
    <text evidence="1">Belongs to the sigma-70 factor family. ECF subfamily.</text>
</comment>
<keyword evidence="3" id="KW-0731">Sigma factor</keyword>
<reference evidence="8 9" key="1">
    <citation type="submission" date="2018-11" db="EMBL/GenBank/DDBJ databases">
        <title>Trebonia kvetii gen.nov., sp.nov., a novel acidophilic actinobacterium, and proposal of the new actinobacterial family Treboniaceae fam. nov.</title>
        <authorList>
            <person name="Rapoport D."/>
            <person name="Sagova-Mareckova M."/>
            <person name="Sedlacek I."/>
            <person name="Provaznik J."/>
            <person name="Kralova S."/>
            <person name="Pavlinic D."/>
            <person name="Benes V."/>
            <person name="Kopecky J."/>
        </authorList>
    </citation>
    <scope>NUCLEOTIDE SEQUENCE [LARGE SCALE GENOMIC DNA]</scope>
    <source>
        <strain evidence="8 9">15Tr583</strain>
    </source>
</reference>
<evidence type="ECO:0000256" key="3">
    <source>
        <dbReference type="ARBA" id="ARBA00023082"/>
    </source>
</evidence>
<keyword evidence="5" id="KW-0804">Transcription</keyword>
<evidence type="ECO:0000259" key="7">
    <source>
        <dbReference type="Pfam" id="PF08281"/>
    </source>
</evidence>
<dbReference type="InterPro" id="IPR036388">
    <property type="entry name" value="WH-like_DNA-bd_sf"/>
</dbReference>